<dbReference type="STRING" id="1122934.SAMN02745691_02268"/>
<dbReference type="PROSITE" id="PS50977">
    <property type="entry name" value="HTH_TETR_2"/>
    <property type="match status" value="1"/>
</dbReference>
<protein>
    <submittedName>
        <fullName evidence="4">Transcriptional regulator, TetR family</fullName>
    </submittedName>
</protein>
<dbReference type="GO" id="GO:0003677">
    <property type="term" value="F:DNA binding"/>
    <property type="evidence" value="ECO:0007669"/>
    <property type="project" value="UniProtKB-UniRule"/>
</dbReference>
<reference evidence="4 5" key="1">
    <citation type="submission" date="2016-11" db="EMBL/GenBank/DDBJ databases">
        <authorList>
            <person name="Jaros S."/>
            <person name="Januszkiewicz K."/>
            <person name="Wedrychowicz H."/>
        </authorList>
    </citation>
    <scope>NUCLEOTIDE SEQUENCE [LARGE SCALE GENOMIC DNA]</scope>
    <source>
        <strain evidence="4 5">DSM 15970</strain>
    </source>
</reference>
<evidence type="ECO:0000256" key="2">
    <source>
        <dbReference type="PROSITE-ProRule" id="PRU00335"/>
    </source>
</evidence>
<dbReference type="InterPro" id="IPR009057">
    <property type="entry name" value="Homeodomain-like_sf"/>
</dbReference>
<evidence type="ECO:0000313" key="5">
    <source>
        <dbReference type="Proteomes" id="UP000184342"/>
    </source>
</evidence>
<dbReference type="SUPFAM" id="SSF46689">
    <property type="entry name" value="Homeodomain-like"/>
    <property type="match status" value="1"/>
</dbReference>
<gene>
    <name evidence="4" type="ORF">SAMN02745691_02268</name>
</gene>
<name>A0A1M6KUD1_9FIRM</name>
<dbReference type="PRINTS" id="PR00455">
    <property type="entry name" value="HTHTETR"/>
</dbReference>
<evidence type="ECO:0000256" key="1">
    <source>
        <dbReference type="ARBA" id="ARBA00023125"/>
    </source>
</evidence>
<proteinExistence type="predicted"/>
<dbReference type="AlphaFoldDB" id="A0A1M6KUD1"/>
<accession>A0A1M6KUD1</accession>
<keyword evidence="5" id="KW-1185">Reference proteome</keyword>
<dbReference type="RefSeq" id="WP_207647348.1">
    <property type="nucleotide sequence ID" value="NZ_FQYT01000029.1"/>
</dbReference>
<evidence type="ECO:0000259" key="3">
    <source>
        <dbReference type="PROSITE" id="PS50977"/>
    </source>
</evidence>
<dbReference type="InterPro" id="IPR001647">
    <property type="entry name" value="HTH_TetR"/>
</dbReference>
<dbReference type="PANTHER" id="PTHR43479">
    <property type="entry name" value="ACREF/ENVCD OPERON REPRESSOR-RELATED"/>
    <property type="match status" value="1"/>
</dbReference>
<dbReference type="Pfam" id="PF00440">
    <property type="entry name" value="TetR_N"/>
    <property type="match status" value="1"/>
</dbReference>
<dbReference type="Gene3D" id="1.10.357.10">
    <property type="entry name" value="Tetracycline Repressor, domain 2"/>
    <property type="match status" value="1"/>
</dbReference>
<feature type="domain" description="HTH tetR-type" evidence="3">
    <location>
        <begin position="5"/>
        <end position="65"/>
    </location>
</feature>
<evidence type="ECO:0000313" key="4">
    <source>
        <dbReference type="EMBL" id="SHJ62519.1"/>
    </source>
</evidence>
<organism evidence="4 5">
    <name type="scientific">Parasporobacterium paucivorans DSM 15970</name>
    <dbReference type="NCBI Taxonomy" id="1122934"/>
    <lineage>
        <taxon>Bacteria</taxon>
        <taxon>Bacillati</taxon>
        <taxon>Bacillota</taxon>
        <taxon>Clostridia</taxon>
        <taxon>Lachnospirales</taxon>
        <taxon>Lachnospiraceae</taxon>
        <taxon>Parasporobacterium</taxon>
    </lineage>
</organism>
<sequence>MKQSERSKQWIIDALFELMKTKSYQEITIKDLTEKAGVARLTFYRNFETKEDVLVKHFENMFAQYLNDLNAFEINTAEDALTKCFEYWKKNKVHIELFTENHLLAALSAPFGNYLETMINRYDVAKSLTVNQKQFLVGGLFFSMLEWISNEEEKSAREVAHSILEMLKL</sequence>
<keyword evidence="1 2" id="KW-0238">DNA-binding</keyword>
<dbReference type="EMBL" id="FQYT01000029">
    <property type="protein sequence ID" value="SHJ62519.1"/>
    <property type="molecule type" value="Genomic_DNA"/>
</dbReference>
<dbReference type="Proteomes" id="UP000184342">
    <property type="component" value="Unassembled WGS sequence"/>
</dbReference>
<feature type="DNA-binding region" description="H-T-H motif" evidence="2">
    <location>
        <begin position="28"/>
        <end position="47"/>
    </location>
</feature>
<dbReference type="PANTHER" id="PTHR43479:SF11">
    <property type="entry name" value="ACREF_ENVCD OPERON REPRESSOR-RELATED"/>
    <property type="match status" value="1"/>
</dbReference>
<dbReference type="InterPro" id="IPR050624">
    <property type="entry name" value="HTH-type_Tx_Regulator"/>
</dbReference>